<dbReference type="Pfam" id="PF02661">
    <property type="entry name" value="Fic"/>
    <property type="match status" value="1"/>
</dbReference>
<gene>
    <name evidence="4" type="ORF">SAMN06265368_2538</name>
</gene>
<evidence type="ECO:0000256" key="1">
    <source>
        <dbReference type="PIRSR" id="PIRSR640198-1"/>
    </source>
</evidence>
<dbReference type="SUPFAM" id="SSF140931">
    <property type="entry name" value="Fic-like"/>
    <property type="match status" value="1"/>
</dbReference>
<organism evidence="4 5">
    <name type="scientific">Cohaesibacter gelatinilyticus</name>
    <dbReference type="NCBI Taxonomy" id="372072"/>
    <lineage>
        <taxon>Bacteria</taxon>
        <taxon>Pseudomonadati</taxon>
        <taxon>Pseudomonadota</taxon>
        <taxon>Alphaproteobacteria</taxon>
        <taxon>Hyphomicrobiales</taxon>
        <taxon>Cohaesibacteraceae</taxon>
    </lineage>
</organism>
<reference evidence="4 5" key="1">
    <citation type="submission" date="2017-09" db="EMBL/GenBank/DDBJ databases">
        <authorList>
            <person name="Ehlers B."/>
            <person name="Leendertz F.H."/>
        </authorList>
    </citation>
    <scope>NUCLEOTIDE SEQUENCE [LARGE SCALE GENOMIC DNA]</scope>
    <source>
        <strain evidence="4 5">DSM 18289</strain>
    </source>
</reference>
<dbReference type="Gene3D" id="1.10.3290.10">
    <property type="entry name" value="Fido-like domain"/>
    <property type="match status" value="1"/>
</dbReference>
<name>A0A285PHV6_9HYPH</name>
<sequence>MTWNWQKSDWPHFRWDKAALEELEARFLHQSGILLGTLKHMNDEQKQGLTIELISTEAMKTSEIEGELLNRESVQSSIRRNFGLAPTQTKTSPAEQGIADMMIDLYQNFDHALSHEALHAWHKMLTMGRRDLRDIGTYRTQEEPMQVVSSSLHEPEVHFEAPPSAQMNAEMDQFIDWFNHSNKLPALTRCGLAHLYFVCIHPYEDGNGRIGRAIAEKALSQTLKQPTLLALSQTIQKNRKAYYRHLEINNKELTVTDWLVYFAQTILEAQETSQTLIEFLLAKTRLYDRLRDQLNPRQAKAIARMFREGPDGFTGGLSAENYITITDTTRATATRDLKDLVEKGALKRTGELRYTRYWLNIEEGSR</sequence>
<evidence type="ECO:0000256" key="2">
    <source>
        <dbReference type="PIRSR" id="PIRSR640198-2"/>
    </source>
</evidence>
<feature type="binding site" evidence="2">
    <location>
        <begin position="242"/>
        <end position="243"/>
    </location>
    <ligand>
        <name>ATP</name>
        <dbReference type="ChEBI" id="CHEBI:30616"/>
    </ligand>
</feature>
<dbReference type="InterPro" id="IPR036597">
    <property type="entry name" value="Fido-like_dom_sf"/>
</dbReference>
<dbReference type="PROSITE" id="PS51459">
    <property type="entry name" value="FIDO"/>
    <property type="match status" value="1"/>
</dbReference>
<feature type="active site" evidence="1">
    <location>
        <position position="201"/>
    </location>
</feature>
<dbReference type="Proteomes" id="UP000219439">
    <property type="component" value="Unassembled WGS sequence"/>
</dbReference>
<keyword evidence="2" id="KW-0067">ATP-binding</keyword>
<feature type="domain" description="Fido" evidence="3">
    <location>
        <begin position="113"/>
        <end position="264"/>
    </location>
</feature>
<dbReference type="RefSeq" id="WP_097153801.1">
    <property type="nucleotide sequence ID" value="NZ_OBEL01000002.1"/>
</dbReference>
<proteinExistence type="predicted"/>
<protein>
    <submittedName>
        <fullName evidence="4">Fic family protein</fullName>
    </submittedName>
</protein>
<dbReference type="InterPro" id="IPR036388">
    <property type="entry name" value="WH-like_DNA-bd_sf"/>
</dbReference>
<feature type="binding site" evidence="2">
    <location>
        <position position="250"/>
    </location>
    <ligand>
        <name>ATP</name>
        <dbReference type="ChEBI" id="CHEBI:30616"/>
    </ligand>
</feature>
<dbReference type="AlphaFoldDB" id="A0A285PHV6"/>
<dbReference type="PANTHER" id="PTHR13504">
    <property type="entry name" value="FIDO DOMAIN-CONTAINING PROTEIN DDB_G0283145"/>
    <property type="match status" value="1"/>
</dbReference>
<dbReference type="OrthoDB" id="9813719at2"/>
<accession>A0A285PHV6</accession>
<dbReference type="Pfam" id="PF13776">
    <property type="entry name" value="DUF4172"/>
    <property type="match status" value="1"/>
</dbReference>
<evidence type="ECO:0000313" key="5">
    <source>
        <dbReference type="Proteomes" id="UP000219439"/>
    </source>
</evidence>
<evidence type="ECO:0000259" key="3">
    <source>
        <dbReference type="PROSITE" id="PS51459"/>
    </source>
</evidence>
<dbReference type="PANTHER" id="PTHR13504:SF33">
    <property type="entry name" value="FIC FAMILY PROTEIN"/>
    <property type="match status" value="1"/>
</dbReference>
<feature type="binding site" evidence="2">
    <location>
        <begin position="205"/>
        <end position="212"/>
    </location>
    <ligand>
        <name>ATP</name>
        <dbReference type="ChEBI" id="CHEBI:30616"/>
    </ligand>
</feature>
<dbReference type="EMBL" id="OBEL01000002">
    <property type="protein sequence ID" value="SNZ19451.1"/>
    <property type="molecule type" value="Genomic_DNA"/>
</dbReference>
<keyword evidence="5" id="KW-1185">Reference proteome</keyword>
<keyword evidence="2" id="KW-0547">Nucleotide-binding</keyword>
<dbReference type="InterPro" id="IPR025230">
    <property type="entry name" value="DUF4172"/>
</dbReference>
<dbReference type="Gene3D" id="1.10.10.10">
    <property type="entry name" value="Winged helix-like DNA-binding domain superfamily/Winged helix DNA-binding domain"/>
    <property type="match status" value="1"/>
</dbReference>
<dbReference type="InterPro" id="IPR040198">
    <property type="entry name" value="Fido_containing"/>
</dbReference>
<dbReference type="GO" id="GO:0005524">
    <property type="term" value="F:ATP binding"/>
    <property type="evidence" value="ECO:0007669"/>
    <property type="project" value="UniProtKB-KW"/>
</dbReference>
<evidence type="ECO:0000313" key="4">
    <source>
        <dbReference type="EMBL" id="SNZ19451.1"/>
    </source>
</evidence>
<dbReference type="InterPro" id="IPR003812">
    <property type="entry name" value="Fido"/>
</dbReference>